<feature type="compositionally biased region" description="Basic and acidic residues" evidence="1">
    <location>
        <begin position="8"/>
        <end position="18"/>
    </location>
</feature>
<feature type="compositionally biased region" description="Polar residues" evidence="1">
    <location>
        <begin position="434"/>
        <end position="464"/>
    </location>
</feature>
<feature type="region of interest" description="Disordered" evidence="1">
    <location>
        <begin position="562"/>
        <end position="607"/>
    </location>
</feature>
<dbReference type="GO" id="GO:0003723">
    <property type="term" value="F:RNA binding"/>
    <property type="evidence" value="ECO:0007669"/>
    <property type="project" value="TreeGrafter"/>
</dbReference>
<dbReference type="GO" id="GO:0005634">
    <property type="term" value="C:nucleus"/>
    <property type="evidence" value="ECO:0007669"/>
    <property type="project" value="TreeGrafter"/>
</dbReference>
<feature type="region of interest" description="Disordered" evidence="1">
    <location>
        <begin position="434"/>
        <end position="469"/>
    </location>
</feature>
<feature type="compositionally biased region" description="Basic and acidic residues" evidence="1">
    <location>
        <begin position="581"/>
        <end position="607"/>
    </location>
</feature>
<dbReference type="Proteomes" id="UP001309876">
    <property type="component" value="Unassembled WGS sequence"/>
</dbReference>
<dbReference type="GO" id="GO:0006397">
    <property type="term" value="P:mRNA processing"/>
    <property type="evidence" value="ECO:0007669"/>
    <property type="project" value="InterPro"/>
</dbReference>
<proteinExistence type="predicted"/>
<gene>
    <name evidence="3" type="ORF">LTR05_001156</name>
</gene>
<feature type="region of interest" description="Disordered" evidence="1">
    <location>
        <begin position="378"/>
        <end position="410"/>
    </location>
</feature>
<accession>A0AAN7YJZ5</accession>
<dbReference type="PANTHER" id="PTHR13384">
    <property type="entry name" value="G PATCH DOMAIN-CONTAINING PROTEIN 1"/>
    <property type="match status" value="1"/>
</dbReference>
<sequence length="644" mass="71112">MAQKRSRRDYEADSRKQDAPFVVYGTPLPPLDDNARDDGSYVPLWKQEVIDDRGRKRLHGAFTGGFSAGYFNTVGSKEGWTPSTFVSSRANRAKDVKNARQQKLEDFMDEDDIREREESLQISTAEGFAGFNTSHDLSVQNVLDDVFRPSENNMGEKLLMKMGWKRGQGIGPRVRRKIDPGDPYSESREFPPQDSPMLEFSQKTDTKGLSFEQDSRVHTKLLSKSQAASETQDEPVKEDLRPGLSFMDRTTTKPKPPMRSGIGVGSLNDTGSDEDDPYEMGPKVSYNRALGAGEKQKKRPTTTSTANPLLKHKPVFISKSKQLPSALTTLRKCHDGKLPLNGFVLTNELDAFNSINLSNEKYKPPEVPENWEPASLASKTTDNHTATSSTLSLSSQPQTSNSRRRALGEQSLPSKSIFDFLSPAARDRLATATGNTNLPSALNESAPQPTASSTHTPFTNNTPSLAYPHIDPKTATTALHRLRHDKSNTTPYNDDLPKQTRYKDFLRWSADPQPPAQRVPPLRAPTHKTNDAEHLAELAEFAATAELFKPATGFLASRFTSASNSKADTAVPNNNGNSDGDGGKDDGGTEEFLTRPAEKKPSDPAEEAARMGMFGIATRTTRSWMPTRLVCKRFGVEMPIGFND</sequence>
<evidence type="ECO:0000313" key="4">
    <source>
        <dbReference type="Proteomes" id="UP001309876"/>
    </source>
</evidence>
<comment type="caution">
    <text evidence="3">The sequence shown here is derived from an EMBL/GenBank/DDBJ whole genome shotgun (WGS) entry which is preliminary data.</text>
</comment>
<feature type="compositionally biased region" description="Low complexity" evidence="1">
    <location>
        <begin position="385"/>
        <end position="401"/>
    </location>
</feature>
<dbReference type="EMBL" id="JAVRRJ010000001">
    <property type="protein sequence ID" value="KAK5090978.1"/>
    <property type="molecule type" value="Genomic_DNA"/>
</dbReference>
<evidence type="ECO:0000313" key="3">
    <source>
        <dbReference type="EMBL" id="KAK5090978.1"/>
    </source>
</evidence>
<name>A0AAN7YJZ5_9EURO</name>
<feature type="region of interest" description="Disordered" evidence="1">
    <location>
        <begin position="1"/>
        <end position="39"/>
    </location>
</feature>
<reference evidence="3 4" key="1">
    <citation type="submission" date="2023-08" db="EMBL/GenBank/DDBJ databases">
        <title>Black Yeasts Isolated from many extreme environments.</title>
        <authorList>
            <person name="Coleine C."/>
            <person name="Stajich J.E."/>
            <person name="Selbmann L."/>
        </authorList>
    </citation>
    <scope>NUCLEOTIDE SEQUENCE [LARGE SCALE GENOMIC DNA]</scope>
    <source>
        <strain evidence="3 4">CCFEE 5910</strain>
    </source>
</reference>
<protein>
    <recommendedName>
        <fullName evidence="2">G-patch domain-containing protein</fullName>
    </recommendedName>
</protein>
<organism evidence="3 4">
    <name type="scientific">Lithohypha guttulata</name>
    <dbReference type="NCBI Taxonomy" id="1690604"/>
    <lineage>
        <taxon>Eukaryota</taxon>
        <taxon>Fungi</taxon>
        <taxon>Dikarya</taxon>
        <taxon>Ascomycota</taxon>
        <taxon>Pezizomycotina</taxon>
        <taxon>Eurotiomycetes</taxon>
        <taxon>Chaetothyriomycetidae</taxon>
        <taxon>Chaetothyriales</taxon>
        <taxon>Trichomeriaceae</taxon>
        <taxon>Lithohypha</taxon>
    </lineage>
</organism>
<feature type="region of interest" description="Disordered" evidence="1">
    <location>
        <begin position="170"/>
        <end position="276"/>
    </location>
</feature>
<feature type="compositionally biased region" description="Basic and acidic residues" evidence="1">
    <location>
        <begin position="177"/>
        <end position="191"/>
    </location>
</feature>
<dbReference type="Pfam" id="PF26093">
    <property type="entry name" value="HTH_TGH"/>
    <property type="match status" value="1"/>
</dbReference>
<evidence type="ECO:0000256" key="1">
    <source>
        <dbReference type="SAM" id="MobiDB-lite"/>
    </source>
</evidence>
<keyword evidence="4" id="KW-1185">Reference proteome</keyword>
<dbReference type="Pfam" id="PF01585">
    <property type="entry name" value="G-patch"/>
    <property type="match status" value="1"/>
</dbReference>
<dbReference type="InterPro" id="IPR000467">
    <property type="entry name" value="G_patch_dom"/>
</dbReference>
<feature type="domain" description="G-patch" evidence="2">
    <location>
        <begin position="151"/>
        <end position="171"/>
    </location>
</feature>
<dbReference type="PROSITE" id="PS50174">
    <property type="entry name" value="G_PATCH"/>
    <property type="match status" value="1"/>
</dbReference>
<evidence type="ECO:0000259" key="2">
    <source>
        <dbReference type="PROSITE" id="PS50174"/>
    </source>
</evidence>
<dbReference type="InterPro" id="IPR011666">
    <property type="entry name" value="DUF1604"/>
</dbReference>
<dbReference type="Pfam" id="PF07713">
    <property type="entry name" value="DUF1604"/>
    <property type="match status" value="1"/>
</dbReference>
<dbReference type="AlphaFoldDB" id="A0AAN7YJZ5"/>
<dbReference type="PANTHER" id="PTHR13384:SF19">
    <property type="entry name" value="G PATCH DOMAIN-CONTAINING PROTEIN 1"/>
    <property type="match status" value="1"/>
</dbReference>